<comment type="caution">
    <text evidence="2">The sequence shown here is derived from an EMBL/GenBank/DDBJ whole genome shotgun (WGS) entry which is preliminary data.</text>
</comment>
<dbReference type="Gene3D" id="2.170.120.40">
    <property type="entry name" value="YbbR-like domain"/>
    <property type="match status" value="1"/>
</dbReference>
<proteinExistence type="predicted"/>
<keyword evidence="1" id="KW-1133">Transmembrane helix</keyword>
<name>A0A1U7NFU6_9FIRM</name>
<dbReference type="Gene3D" id="2.170.120.30">
    <property type="match status" value="1"/>
</dbReference>
<reference evidence="2 3" key="1">
    <citation type="submission" date="2016-11" db="EMBL/GenBank/DDBJ databases">
        <title>Description of two novel members of the family Erysipelotrichaceae: Ileibacterium lipovorans gen. nov., sp. nov. and Dubosiella newyorkensis, gen. nov., sp. nov.</title>
        <authorList>
            <person name="Cox L.M."/>
            <person name="Sohn J."/>
            <person name="Tyrrell K.L."/>
            <person name="Citron D.M."/>
            <person name="Lawson P.A."/>
            <person name="Patel N.B."/>
            <person name="Iizumi T."/>
            <person name="Perez-Perez G.I."/>
            <person name="Goldstein E.J."/>
            <person name="Blaser M.J."/>
        </authorList>
    </citation>
    <scope>NUCLEOTIDE SEQUENCE [LARGE SCALE GENOMIC DNA]</scope>
    <source>
        <strain evidence="2 3">NYU-BL-A3</strain>
    </source>
</reference>
<dbReference type="EMBL" id="MPJW01000135">
    <property type="protein sequence ID" value="OLU39457.1"/>
    <property type="molecule type" value="Genomic_DNA"/>
</dbReference>
<gene>
    <name evidence="2" type="ORF">BO222_06735</name>
</gene>
<sequence length="267" mass="29056">MENKDHIEQKTNKDSWFSDLGHDFLQIAKSLGNRVSKLFDKVIYNQRASLIVSGVFALIFCVSLSFDELRLTLFSQDKTTLLLNSVPVEATYDESTYEITGLPTTANMEVEGDPADLQLVRTQNSASVQADLTNVQEGSNSVVLKASGLPSGVSAVVDPESAEINVLKKYSRTFFVTPELIVGDNQTESQFETPQLSAKSVSIKATKDKLNSIRSVKAIVDTAGHDSDFSANAILVAYDSNGRQVNVTINPPTINASVKVKNEPNHG</sequence>
<dbReference type="AlphaFoldDB" id="A0A1U7NFU6"/>
<feature type="transmembrane region" description="Helical" evidence="1">
    <location>
        <begin position="48"/>
        <end position="66"/>
    </location>
</feature>
<dbReference type="RefSeq" id="WP_075819561.1">
    <property type="nucleotide sequence ID" value="NZ_CAJUTZ010000042.1"/>
</dbReference>
<dbReference type="Pfam" id="PF07949">
    <property type="entry name" value="YbbR"/>
    <property type="match status" value="1"/>
</dbReference>
<protein>
    <recommendedName>
        <fullName evidence="4">YbbR-like protein</fullName>
    </recommendedName>
</protein>
<dbReference type="PANTHER" id="PTHR37804">
    <property type="entry name" value="CDAA REGULATORY PROTEIN CDAR"/>
    <property type="match status" value="1"/>
</dbReference>
<dbReference type="InterPro" id="IPR012505">
    <property type="entry name" value="YbbR"/>
</dbReference>
<dbReference type="InterPro" id="IPR053154">
    <property type="entry name" value="c-di-AMP_regulator"/>
</dbReference>
<keyword evidence="1" id="KW-0812">Transmembrane</keyword>
<evidence type="ECO:0000256" key="1">
    <source>
        <dbReference type="SAM" id="Phobius"/>
    </source>
</evidence>
<keyword evidence="3" id="KW-1185">Reference proteome</keyword>
<evidence type="ECO:0000313" key="2">
    <source>
        <dbReference type="EMBL" id="OLU39457.1"/>
    </source>
</evidence>
<dbReference type="PANTHER" id="PTHR37804:SF1">
    <property type="entry name" value="CDAA REGULATORY PROTEIN CDAR"/>
    <property type="match status" value="1"/>
</dbReference>
<keyword evidence="1" id="KW-0472">Membrane</keyword>
<dbReference type="GeneID" id="82202891"/>
<dbReference type="OrthoDB" id="1769748at2"/>
<organism evidence="2 3">
    <name type="scientific">Ileibacterium valens</name>
    <dbReference type="NCBI Taxonomy" id="1862668"/>
    <lineage>
        <taxon>Bacteria</taxon>
        <taxon>Bacillati</taxon>
        <taxon>Bacillota</taxon>
        <taxon>Erysipelotrichia</taxon>
        <taxon>Erysipelotrichales</taxon>
        <taxon>Erysipelotrichaceae</taxon>
        <taxon>Ileibacterium</taxon>
    </lineage>
</organism>
<evidence type="ECO:0008006" key="4">
    <source>
        <dbReference type="Google" id="ProtNLM"/>
    </source>
</evidence>
<accession>A0A1U7NFU6</accession>
<dbReference type="Proteomes" id="UP000186341">
    <property type="component" value="Unassembled WGS sequence"/>
</dbReference>
<evidence type="ECO:0000313" key="3">
    <source>
        <dbReference type="Proteomes" id="UP000186341"/>
    </source>
</evidence>